<dbReference type="InterPro" id="IPR011284">
    <property type="entry name" value="3oxo_ACP_reduc"/>
</dbReference>
<evidence type="ECO:0000256" key="3">
    <source>
        <dbReference type="ARBA" id="ARBA00006484"/>
    </source>
</evidence>
<evidence type="ECO:0000256" key="1">
    <source>
        <dbReference type="ARBA" id="ARBA00002607"/>
    </source>
</evidence>
<dbReference type="NCBIfam" id="NF004199">
    <property type="entry name" value="PRK05653.1-4"/>
    <property type="match status" value="1"/>
</dbReference>
<dbReference type="EC" id="1.1.1.100" evidence="14"/>
<feature type="binding site" evidence="13">
    <location>
        <begin position="155"/>
        <end position="159"/>
    </location>
    <ligand>
        <name>NADP(+)</name>
        <dbReference type="ChEBI" id="CHEBI:58349"/>
    </ligand>
</feature>
<dbReference type="PRINTS" id="PR00080">
    <property type="entry name" value="SDRFAMILY"/>
</dbReference>
<dbReference type="PRINTS" id="PR00081">
    <property type="entry name" value="GDHRDH"/>
</dbReference>
<evidence type="ECO:0000313" key="16">
    <source>
        <dbReference type="EMBL" id="HIR05401.1"/>
    </source>
</evidence>
<sequence length="247" mass="25941">MNLSGKIALVTGASRGIGRQIALTLAGYGATVIVNYNGSEAKAKEVLKEIEEAGGTAEAIQCSVADFAASQDMIQGIVKKYGRLDILVNNAGITRDNLIMKMSEEDFDAVLDTNLKGAFNCIKHVSRQMLKQRSGRIINISSVSGVMGNAGQANYCASKAGVIGLTKSVARELGSRGITCNAVAPGFIKTEMTEVLPEDVKTAMGEQIPLKRFGETSDVAEAVAFLASDHASYITGQVLSVDGGMAM</sequence>
<dbReference type="CDD" id="cd05333">
    <property type="entry name" value="BKR_SDR_c"/>
    <property type="match status" value="1"/>
</dbReference>
<dbReference type="InterPro" id="IPR057326">
    <property type="entry name" value="KR_dom"/>
</dbReference>
<keyword evidence="7 14" id="KW-0560">Oxidoreductase</keyword>
<dbReference type="NCBIfam" id="NF004198">
    <property type="entry name" value="PRK05653.1-3"/>
    <property type="match status" value="1"/>
</dbReference>
<dbReference type="NCBIfam" id="NF009466">
    <property type="entry name" value="PRK12826.1-2"/>
    <property type="match status" value="1"/>
</dbReference>
<comment type="pathway">
    <text evidence="2 14">Lipid metabolism; fatty acid biosynthesis.</text>
</comment>
<dbReference type="GO" id="GO:0008202">
    <property type="term" value="P:steroid metabolic process"/>
    <property type="evidence" value="ECO:0007669"/>
    <property type="project" value="UniProtKB-KW"/>
</dbReference>
<gene>
    <name evidence="16" type="primary">fabG</name>
    <name evidence="16" type="ORF">IAB28_05480</name>
</gene>
<name>A0A9D1D4Q7_9FIRM</name>
<comment type="subunit">
    <text evidence="14">Homotetramer.</text>
</comment>
<dbReference type="FunFam" id="3.40.50.720:FF:000037">
    <property type="entry name" value="3-oxoacyl-[acyl-carrier-protein] reductase FabG"/>
    <property type="match status" value="1"/>
</dbReference>
<organism evidence="16 17">
    <name type="scientific">Candidatus Copromonas faecavium</name>
    <name type="common">nom. illeg.</name>
    <dbReference type="NCBI Taxonomy" id="2840740"/>
    <lineage>
        <taxon>Bacteria</taxon>
        <taxon>Bacillati</taxon>
        <taxon>Bacillota</taxon>
        <taxon>Clostridia</taxon>
        <taxon>Lachnospirales</taxon>
        <taxon>Lachnospiraceae</taxon>
        <taxon>Candidatus Copromonas (nom. illeg.)</taxon>
    </lineage>
</organism>
<keyword evidence="5 14" id="KW-0276">Fatty acid metabolism</keyword>
<evidence type="ECO:0000256" key="11">
    <source>
        <dbReference type="ARBA" id="ARBA00048508"/>
    </source>
</evidence>
<evidence type="ECO:0000256" key="2">
    <source>
        <dbReference type="ARBA" id="ARBA00005194"/>
    </source>
</evidence>
<dbReference type="InterPro" id="IPR020904">
    <property type="entry name" value="Sc_DH/Rdtase_CS"/>
</dbReference>
<evidence type="ECO:0000256" key="10">
    <source>
        <dbReference type="ARBA" id="ARBA00023221"/>
    </source>
</evidence>
<dbReference type="GO" id="GO:0004316">
    <property type="term" value="F:3-oxoacyl-[acyl-carrier-protein] reductase (NADPH) activity"/>
    <property type="evidence" value="ECO:0007669"/>
    <property type="project" value="UniProtKB-UniRule"/>
</dbReference>
<comment type="function">
    <text evidence="1 14">Catalyzes the NADPH-dependent reduction of beta-ketoacyl-ACP substrates to beta-hydroxyacyl-ACP products, the first reductive step in the elongation cycle of fatty acid biosynthesis.</text>
</comment>
<evidence type="ECO:0000256" key="4">
    <source>
        <dbReference type="ARBA" id="ARBA00022516"/>
    </source>
</evidence>
<comment type="similarity">
    <text evidence="3 14">Belongs to the short-chain dehydrogenases/reductases (SDR) family.</text>
</comment>
<dbReference type="SUPFAM" id="SSF51735">
    <property type="entry name" value="NAD(P)-binding Rossmann-fold domains"/>
    <property type="match status" value="1"/>
</dbReference>
<dbReference type="NCBIfam" id="NF005559">
    <property type="entry name" value="PRK07231.1"/>
    <property type="match status" value="1"/>
</dbReference>
<evidence type="ECO:0000313" key="17">
    <source>
        <dbReference type="Proteomes" id="UP000824250"/>
    </source>
</evidence>
<comment type="catalytic activity">
    <reaction evidence="11 14">
        <text>a (3R)-hydroxyacyl-[ACP] + NADP(+) = a 3-oxoacyl-[ACP] + NADPH + H(+)</text>
        <dbReference type="Rhea" id="RHEA:17397"/>
        <dbReference type="Rhea" id="RHEA-COMP:9916"/>
        <dbReference type="Rhea" id="RHEA-COMP:9945"/>
        <dbReference type="ChEBI" id="CHEBI:15378"/>
        <dbReference type="ChEBI" id="CHEBI:57783"/>
        <dbReference type="ChEBI" id="CHEBI:58349"/>
        <dbReference type="ChEBI" id="CHEBI:78776"/>
        <dbReference type="ChEBI" id="CHEBI:78827"/>
        <dbReference type="EC" id="1.1.1.100"/>
    </reaction>
</comment>
<dbReference type="Proteomes" id="UP000824250">
    <property type="component" value="Unassembled WGS sequence"/>
</dbReference>
<evidence type="ECO:0000256" key="5">
    <source>
        <dbReference type="ARBA" id="ARBA00022832"/>
    </source>
</evidence>
<evidence type="ECO:0000256" key="7">
    <source>
        <dbReference type="ARBA" id="ARBA00023002"/>
    </source>
</evidence>
<feature type="domain" description="Ketoreductase" evidence="15">
    <location>
        <begin position="6"/>
        <end position="191"/>
    </location>
</feature>
<evidence type="ECO:0000256" key="8">
    <source>
        <dbReference type="ARBA" id="ARBA00023098"/>
    </source>
</evidence>
<dbReference type="EMBL" id="DVGC01000029">
    <property type="protein sequence ID" value="HIR05401.1"/>
    <property type="molecule type" value="Genomic_DNA"/>
</dbReference>
<evidence type="ECO:0000259" key="15">
    <source>
        <dbReference type="SMART" id="SM00822"/>
    </source>
</evidence>
<keyword evidence="4 14" id="KW-0444">Lipid biosynthesis</keyword>
<evidence type="ECO:0000256" key="14">
    <source>
        <dbReference type="RuleBase" id="RU366074"/>
    </source>
</evidence>
<dbReference type="SMART" id="SM00822">
    <property type="entry name" value="PKS_KR"/>
    <property type="match status" value="1"/>
</dbReference>
<reference evidence="16" key="1">
    <citation type="submission" date="2020-10" db="EMBL/GenBank/DDBJ databases">
        <authorList>
            <person name="Gilroy R."/>
        </authorList>
    </citation>
    <scope>NUCLEOTIDE SEQUENCE</scope>
    <source>
        <strain evidence="16">CHK180-2868</strain>
    </source>
</reference>
<reference evidence="16" key="2">
    <citation type="journal article" date="2021" name="PeerJ">
        <title>Extensive microbial diversity within the chicken gut microbiome revealed by metagenomics and culture.</title>
        <authorList>
            <person name="Gilroy R."/>
            <person name="Ravi A."/>
            <person name="Getino M."/>
            <person name="Pursley I."/>
            <person name="Horton D.L."/>
            <person name="Alikhan N.F."/>
            <person name="Baker D."/>
            <person name="Gharbi K."/>
            <person name="Hall N."/>
            <person name="Watson M."/>
            <person name="Adriaenssens E.M."/>
            <person name="Foster-Nyarko E."/>
            <person name="Jarju S."/>
            <person name="Secka A."/>
            <person name="Antonio M."/>
            <person name="Oren A."/>
            <person name="Chaudhuri R.R."/>
            <person name="La Ragione R."/>
            <person name="Hildebrand F."/>
            <person name="Pallen M.J."/>
        </authorList>
    </citation>
    <scope>NUCLEOTIDE SEQUENCE</scope>
    <source>
        <strain evidence="16">CHK180-2868</strain>
    </source>
</reference>
<dbReference type="Gene3D" id="3.40.50.720">
    <property type="entry name" value="NAD(P)-binding Rossmann-like Domain"/>
    <property type="match status" value="1"/>
</dbReference>
<comment type="caution">
    <text evidence="16">The sequence shown here is derived from an EMBL/GenBank/DDBJ whole genome shotgun (WGS) entry which is preliminary data.</text>
</comment>
<dbReference type="InterPro" id="IPR050259">
    <property type="entry name" value="SDR"/>
</dbReference>
<feature type="active site" description="Proton acceptor" evidence="12">
    <location>
        <position position="155"/>
    </location>
</feature>
<evidence type="ECO:0000256" key="6">
    <source>
        <dbReference type="ARBA" id="ARBA00022857"/>
    </source>
</evidence>
<accession>A0A9D1D4Q7</accession>
<proteinExistence type="inferred from homology"/>
<feature type="binding site" evidence="13">
    <location>
        <begin position="12"/>
        <end position="15"/>
    </location>
    <ligand>
        <name>NADP(+)</name>
        <dbReference type="ChEBI" id="CHEBI:58349"/>
    </ligand>
</feature>
<dbReference type="NCBIfam" id="NF009464">
    <property type="entry name" value="PRK12824.1"/>
    <property type="match status" value="1"/>
</dbReference>
<dbReference type="InterPro" id="IPR002347">
    <property type="entry name" value="SDR_fam"/>
</dbReference>
<evidence type="ECO:0000256" key="13">
    <source>
        <dbReference type="PIRSR" id="PIRSR611284-2"/>
    </source>
</evidence>
<dbReference type="AlphaFoldDB" id="A0A9D1D4Q7"/>
<evidence type="ECO:0000256" key="12">
    <source>
        <dbReference type="PIRSR" id="PIRSR611284-1"/>
    </source>
</evidence>
<keyword evidence="8 14" id="KW-0443">Lipid metabolism</keyword>
<feature type="binding site" evidence="13">
    <location>
        <position position="90"/>
    </location>
    <ligand>
        <name>NADP(+)</name>
        <dbReference type="ChEBI" id="CHEBI:58349"/>
    </ligand>
</feature>
<dbReference type="GO" id="GO:0006633">
    <property type="term" value="P:fatty acid biosynthetic process"/>
    <property type="evidence" value="ECO:0007669"/>
    <property type="project" value="UniProtKB-KW"/>
</dbReference>
<dbReference type="PANTHER" id="PTHR42879">
    <property type="entry name" value="3-OXOACYL-(ACYL-CARRIER-PROTEIN) REDUCTASE"/>
    <property type="match status" value="1"/>
</dbReference>
<feature type="binding site" evidence="13">
    <location>
        <position position="188"/>
    </location>
    <ligand>
        <name>NADP(+)</name>
        <dbReference type="ChEBI" id="CHEBI:58349"/>
    </ligand>
</feature>
<dbReference type="NCBIfam" id="TIGR01830">
    <property type="entry name" value="3oxo_ACP_reduc"/>
    <property type="match status" value="1"/>
</dbReference>
<dbReference type="PANTHER" id="PTHR42879:SF2">
    <property type="entry name" value="3-OXOACYL-[ACYL-CARRIER-PROTEIN] REDUCTASE FABG"/>
    <property type="match status" value="1"/>
</dbReference>
<keyword evidence="10" id="KW-0753">Steroid metabolism</keyword>
<keyword evidence="6 13" id="KW-0521">NADP</keyword>
<keyword evidence="9 14" id="KW-0275">Fatty acid biosynthesis</keyword>
<protein>
    <recommendedName>
        <fullName evidence="14">3-oxoacyl-[acyl-carrier-protein] reductase</fullName>
        <ecNumber evidence="14">1.1.1.100</ecNumber>
    </recommendedName>
</protein>
<dbReference type="Pfam" id="PF13561">
    <property type="entry name" value="adh_short_C2"/>
    <property type="match status" value="1"/>
</dbReference>
<dbReference type="InterPro" id="IPR036291">
    <property type="entry name" value="NAD(P)-bd_dom_sf"/>
</dbReference>
<dbReference type="PROSITE" id="PS00061">
    <property type="entry name" value="ADH_SHORT"/>
    <property type="match status" value="1"/>
</dbReference>
<dbReference type="GO" id="GO:0051287">
    <property type="term" value="F:NAD binding"/>
    <property type="evidence" value="ECO:0007669"/>
    <property type="project" value="UniProtKB-UniRule"/>
</dbReference>
<evidence type="ECO:0000256" key="9">
    <source>
        <dbReference type="ARBA" id="ARBA00023160"/>
    </source>
</evidence>